<evidence type="ECO:0000259" key="1">
    <source>
        <dbReference type="PROSITE" id="PS50043"/>
    </source>
</evidence>
<gene>
    <name evidence="2" type="ORF">ACFPYL_02220</name>
</gene>
<dbReference type="Gene3D" id="3.40.50.300">
    <property type="entry name" value="P-loop containing nucleotide triphosphate hydrolases"/>
    <property type="match status" value="1"/>
</dbReference>
<organism evidence="2 3">
    <name type="scientific">Nocardioides hankookensis</name>
    <dbReference type="NCBI Taxonomy" id="443157"/>
    <lineage>
        <taxon>Bacteria</taxon>
        <taxon>Bacillati</taxon>
        <taxon>Actinomycetota</taxon>
        <taxon>Actinomycetes</taxon>
        <taxon>Propionibacteriales</taxon>
        <taxon>Nocardioidaceae</taxon>
        <taxon>Nocardioides</taxon>
    </lineage>
</organism>
<protein>
    <submittedName>
        <fullName evidence="2">LuxR C-terminal-related transcriptional regulator</fullName>
    </submittedName>
</protein>
<dbReference type="InterPro" id="IPR016032">
    <property type="entry name" value="Sig_transdc_resp-reg_C-effctor"/>
</dbReference>
<evidence type="ECO:0000313" key="2">
    <source>
        <dbReference type="EMBL" id="MFC6041869.1"/>
    </source>
</evidence>
<dbReference type="SMART" id="SM00421">
    <property type="entry name" value="HTH_LUXR"/>
    <property type="match status" value="1"/>
</dbReference>
<dbReference type="Proteomes" id="UP001596135">
    <property type="component" value="Unassembled WGS sequence"/>
</dbReference>
<dbReference type="InterPro" id="IPR036388">
    <property type="entry name" value="WH-like_DNA-bd_sf"/>
</dbReference>
<sequence>MAVDDRLALAPLPAALTPFIGRAAERAALAEALRPSSGDRRLVTATGPGGVGKTRLCLAVADELAAEFADGVVFVDLVTVTDDTMVVAAIADAAGVPERAGSTRLEALTATLRERRVLVVLDNCEHLVTGSRSAVTDLLAACPGVRILATSRIRLHLAGETVFAVPGLSADGDALALFEARMAASGAVAPLAGEDLVTAQEICRLLDGMALAIELAAARAPSFGIDGLWLALGQGHDVLSYGHPVDDRHGSLRAAVDWSYHLLGEDEQAVLRRVAVFAAPFDLEAAAYVVQRPVAELLDTLGRLVDWNLVTLRPARPTRYRLLETIRQYAGERSVELDELEVVRARHRAWCESALRGLISRMPGDAAWCAELDRVLDDARAALGWGASAELAELLAVAVFERGRPAEAERRHLQVAELTDDPVRRHEALFLASRAALARYAGDRAGEICEQAIDAAIGAGDRVTAGLYLCHLATWWHRHEGTMGRPTSDDVTDAALARARELGGGDERVEAAIAVGSLARVDRPRVVDDGLVAVERARAVGDLLLVDTALDEVCAAQLEAGDIAAGLATVRVRLAAMAAVPVDVASGMDHADVNLMAAHLCVAAGLLAEGRRHADALAALPFLREEPQIGLARQLELGAFAGTFDEVLTGAKAFQVSWERAGRPVVNNFAPATYAVAMVLGVLGDDHGRADWIALTRSIARDPRACDDARLVWPATFDGMHFLHRAEVDRALVVMPYAPDDVPGGCRWHQRIWLPWYAALWAEAGALAGVDDVEDRLVCAAPIARDNAVASLMVERARLLAGGDRAGVAALATSFDDLSCPYQAARSRELAGVAPAVPAAEAIAMLSDREREVLALVATGASNPEIARTLFISRKTAEHHVSHILTKLGVANRAEAAALAERLGIGS</sequence>
<feature type="domain" description="HTH luxR-type" evidence="1">
    <location>
        <begin position="839"/>
        <end position="904"/>
    </location>
</feature>
<comment type="caution">
    <text evidence="2">The sequence shown here is derived from an EMBL/GenBank/DDBJ whole genome shotgun (WGS) entry which is preliminary data.</text>
</comment>
<reference evidence="3" key="1">
    <citation type="journal article" date="2019" name="Int. J. Syst. Evol. Microbiol.">
        <title>The Global Catalogue of Microorganisms (GCM) 10K type strain sequencing project: providing services to taxonomists for standard genome sequencing and annotation.</title>
        <authorList>
            <consortium name="The Broad Institute Genomics Platform"/>
            <consortium name="The Broad Institute Genome Sequencing Center for Infectious Disease"/>
            <person name="Wu L."/>
            <person name="Ma J."/>
        </authorList>
    </citation>
    <scope>NUCLEOTIDE SEQUENCE [LARGE SCALE GENOMIC DNA]</scope>
    <source>
        <strain evidence="3">CCUG 54522</strain>
    </source>
</reference>
<dbReference type="Pfam" id="PF25872">
    <property type="entry name" value="HTH_77"/>
    <property type="match status" value="1"/>
</dbReference>
<dbReference type="Gene3D" id="1.10.10.10">
    <property type="entry name" value="Winged helix-like DNA-binding domain superfamily/Winged helix DNA-binding domain"/>
    <property type="match status" value="1"/>
</dbReference>
<keyword evidence="3" id="KW-1185">Reference proteome</keyword>
<dbReference type="Pfam" id="PF00196">
    <property type="entry name" value="GerE"/>
    <property type="match status" value="1"/>
</dbReference>
<dbReference type="PANTHER" id="PTHR47691:SF3">
    <property type="entry name" value="HTH-TYPE TRANSCRIPTIONAL REGULATOR RV0890C-RELATED"/>
    <property type="match status" value="1"/>
</dbReference>
<dbReference type="RefSeq" id="WP_379149888.1">
    <property type="nucleotide sequence ID" value="NZ_JBHSRJ010000001.1"/>
</dbReference>
<dbReference type="PRINTS" id="PR00038">
    <property type="entry name" value="HTHLUXR"/>
</dbReference>
<dbReference type="SUPFAM" id="SSF46894">
    <property type="entry name" value="C-terminal effector domain of the bipartite response regulators"/>
    <property type="match status" value="1"/>
</dbReference>
<dbReference type="CDD" id="cd06170">
    <property type="entry name" value="LuxR_C_like"/>
    <property type="match status" value="1"/>
</dbReference>
<name>A0ABW1LDS5_9ACTN</name>
<evidence type="ECO:0000313" key="3">
    <source>
        <dbReference type="Proteomes" id="UP001596135"/>
    </source>
</evidence>
<dbReference type="PANTHER" id="PTHR47691">
    <property type="entry name" value="REGULATOR-RELATED"/>
    <property type="match status" value="1"/>
</dbReference>
<dbReference type="Pfam" id="PF13401">
    <property type="entry name" value="AAA_22"/>
    <property type="match status" value="1"/>
</dbReference>
<dbReference type="InterPro" id="IPR000792">
    <property type="entry name" value="Tscrpt_reg_LuxR_C"/>
</dbReference>
<dbReference type="PROSITE" id="PS50043">
    <property type="entry name" value="HTH_LUXR_2"/>
    <property type="match status" value="1"/>
</dbReference>
<dbReference type="SUPFAM" id="SSF52540">
    <property type="entry name" value="P-loop containing nucleoside triphosphate hydrolases"/>
    <property type="match status" value="1"/>
</dbReference>
<dbReference type="InterPro" id="IPR027417">
    <property type="entry name" value="P-loop_NTPase"/>
</dbReference>
<dbReference type="InterPro" id="IPR049945">
    <property type="entry name" value="AAA_22"/>
</dbReference>
<accession>A0ABW1LDS5</accession>
<proteinExistence type="predicted"/>
<dbReference type="InterPro" id="IPR058852">
    <property type="entry name" value="HTH_77"/>
</dbReference>
<dbReference type="EMBL" id="JBHSRJ010000001">
    <property type="protein sequence ID" value="MFC6041869.1"/>
    <property type="molecule type" value="Genomic_DNA"/>
</dbReference>